<protein>
    <submittedName>
        <fullName evidence="1">Type II toxin-antitoxin system RelE/ParE family toxin</fullName>
    </submittedName>
</protein>
<dbReference type="PIRSF" id="PIRSF028744">
    <property type="entry name" value="Addict_mod_HI1419"/>
    <property type="match status" value="1"/>
</dbReference>
<dbReference type="Proteomes" id="UP000737171">
    <property type="component" value="Unassembled WGS sequence"/>
</dbReference>
<organism evidence="1 2">
    <name type="scientific">Pseudaquabacterium terrae</name>
    <dbReference type="NCBI Taxonomy" id="2732868"/>
    <lineage>
        <taxon>Bacteria</taxon>
        <taxon>Pseudomonadati</taxon>
        <taxon>Pseudomonadota</taxon>
        <taxon>Betaproteobacteria</taxon>
        <taxon>Burkholderiales</taxon>
        <taxon>Sphaerotilaceae</taxon>
        <taxon>Pseudaquabacterium</taxon>
    </lineage>
</organism>
<dbReference type="PANTHER" id="PTHR41791:SF1">
    <property type="entry name" value="SSL7039 PROTEIN"/>
    <property type="match status" value="1"/>
</dbReference>
<dbReference type="NCBIfam" id="TIGR02683">
    <property type="entry name" value="upstrm_HI1419"/>
    <property type="match status" value="1"/>
</dbReference>
<dbReference type="PANTHER" id="PTHR41791">
    <property type="entry name" value="SSL7039 PROTEIN"/>
    <property type="match status" value="1"/>
</dbReference>
<comment type="caution">
    <text evidence="1">The sequence shown here is derived from an EMBL/GenBank/DDBJ whole genome shotgun (WGS) entry which is preliminary data.</text>
</comment>
<dbReference type="RefSeq" id="WP_173122014.1">
    <property type="nucleotide sequence ID" value="NZ_JABRWJ010000002.1"/>
</dbReference>
<dbReference type="InterPro" id="IPR014056">
    <property type="entry name" value="TypeIITA-like_toxin_pred"/>
</dbReference>
<accession>A0ABX2EE79</accession>
<sequence>MLSVQLTQEFQDWLDALPDARAQVRIAARLRQAEAGNLGDWKTVGGDLSEMRVNFGPGYRLYFTRRGNVLVIMLAGGDKSSQSSDIKRARRILNLLELGP</sequence>
<dbReference type="EMBL" id="JABRWJ010000002">
    <property type="protein sequence ID" value="NRF66920.1"/>
    <property type="molecule type" value="Genomic_DNA"/>
</dbReference>
<dbReference type="Pfam" id="PF05973">
    <property type="entry name" value="Gp49"/>
    <property type="match status" value="1"/>
</dbReference>
<name>A0ABX2EE79_9BURK</name>
<dbReference type="InterPro" id="IPR009241">
    <property type="entry name" value="HigB-like"/>
</dbReference>
<proteinExistence type="predicted"/>
<evidence type="ECO:0000313" key="2">
    <source>
        <dbReference type="Proteomes" id="UP000737171"/>
    </source>
</evidence>
<evidence type="ECO:0000313" key="1">
    <source>
        <dbReference type="EMBL" id="NRF66920.1"/>
    </source>
</evidence>
<keyword evidence="2" id="KW-1185">Reference proteome</keyword>
<gene>
    <name evidence="1" type="ORF">HLB44_07990</name>
</gene>
<reference evidence="1 2" key="1">
    <citation type="submission" date="2020-05" db="EMBL/GenBank/DDBJ databases">
        <title>Aquincola sp. isolate from soil.</title>
        <authorList>
            <person name="Han J."/>
            <person name="Kim D.-U."/>
        </authorList>
    </citation>
    <scope>NUCLEOTIDE SEQUENCE [LARGE SCALE GENOMIC DNA]</scope>
    <source>
        <strain evidence="1 2">S2</strain>
    </source>
</reference>